<dbReference type="SUPFAM" id="SSF51735">
    <property type="entry name" value="NAD(P)-binding Rossmann-fold domains"/>
    <property type="match status" value="1"/>
</dbReference>
<dbReference type="Gene3D" id="3.40.50.720">
    <property type="entry name" value="NAD(P)-binding Rossmann-like Domain"/>
    <property type="match status" value="1"/>
</dbReference>
<dbReference type="Proteomes" id="UP000639606">
    <property type="component" value="Unassembled WGS sequence"/>
</dbReference>
<comment type="caution">
    <text evidence="2">The sequence shown here is derived from an EMBL/GenBank/DDBJ whole genome shotgun (WGS) entry which is preliminary data.</text>
</comment>
<dbReference type="InterPro" id="IPR008030">
    <property type="entry name" value="NmrA-like"/>
</dbReference>
<dbReference type="EMBL" id="BMRG01000003">
    <property type="protein sequence ID" value="GGP46349.1"/>
    <property type="molecule type" value="Genomic_DNA"/>
</dbReference>
<dbReference type="RefSeq" id="WP_189222692.1">
    <property type="nucleotide sequence ID" value="NZ_BMRG01000003.1"/>
</dbReference>
<name>A0A918AJN9_9PSEU</name>
<organism evidence="2 3">
    <name type="scientific">Saccharothrix coeruleofusca</name>
    <dbReference type="NCBI Taxonomy" id="33919"/>
    <lineage>
        <taxon>Bacteria</taxon>
        <taxon>Bacillati</taxon>
        <taxon>Actinomycetota</taxon>
        <taxon>Actinomycetes</taxon>
        <taxon>Pseudonocardiales</taxon>
        <taxon>Pseudonocardiaceae</taxon>
        <taxon>Saccharothrix</taxon>
    </lineage>
</organism>
<gene>
    <name evidence="2" type="ORF">GCM10010185_17510</name>
</gene>
<dbReference type="InterPro" id="IPR036291">
    <property type="entry name" value="NAD(P)-bd_dom_sf"/>
</dbReference>
<proteinExistence type="predicted"/>
<reference evidence="2" key="2">
    <citation type="submission" date="2020-09" db="EMBL/GenBank/DDBJ databases">
        <authorList>
            <person name="Sun Q."/>
            <person name="Ohkuma M."/>
        </authorList>
    </citation>
    <scope>NUCLEOTIDE SEQUENCE</scope>
    <source>
        <strain evidence="2">JCM 3313</strain>
    </source>
</reference>
<dbReference type="Pfam" id="PF05368">
    <property type="entry name" value="NmrA"/>
    <property type="match status" value="1"/>
</dbReference>
<keyword evidence="3" id="KW-1185">Reference proteome</keyword>
<protein>
    <recommendedName>
        <fullName evidence="1">NmrA-like domain-containing protein</fullName>
    </recommendedName>
</protein>
<evidence type="ECO:0000313" key="2">
    <source>
        <dbReference type="EMBL" id="GGP46349.1"/>
    </source>
</evidence>
<dbReference type="PANTHER" id="PTHR43162:SF1">
    <property type="entry name" value="PRESTALK A DIFFERENTIATION PROTEIN A"/>
    <property type="match status" value="1"/>
</dbReference>
<evidence type="ECO:0000313" key="3">
    <source>
        <dbReference type="Proteomes" id="UP000639606"/>
    </source>
</evidence>
<evidence type="ECO:0000259" key="1">
    <source>
        <dbReference type="Pfam" id="PF05368"/>
    </source>
</evidence>
<dbReference type="InterPro" id="IPR051604">
    <property type="entry name" value="Ergot_Alk_Oxidoreductase"/>
</dbReference>
<sequence length="290" mass="31842">MSEVLITGATGTVGGLVLEEALRRGVRVRVLVRDKQRAKGLSDAVEVVQGDLSDREAVREALRGTRAAFYVSPHEADEVELGTIFKEEVERAGARLVFAGFHVQDPDQRQAAARAMPAYEPKLRIAAAFADSDTRPVLVNLTNFAQNDEIFREDILNGVFPTPLHPGGVNRVDLRDAAEVVVTALADPDFPAGSYDVVGPESLNGEQSARIWAEELGRPVRYTGDDPNWREALVARLSGRKLTDWISSFEVLGSAPIPTDPAQVRAVTELLGHPPRSFRDYVRDTVAHWR</sequence>
<dbReference type="AlphaFoldDB" id="A0A918AJN9"/>
<dbReference type="PANTHER" id="PTHR43162">
    <property type="match status" value="1"/>
</dbReference>
<reference evidence="2" key="1">
    <citation type="journal article" date="2014" name="Int. J. Syst. Evol. Microbiol.">
        <title>Complete genome sequence of Corynebacterium casei LMG S-19264T (=DSM 44701T), isolated from a smear-ripened cheese.</title>
        <authorList>
            <consortium name="US DOE Joint Genome Institute (JGI-PGF)"/>
            <person name="Walter F."/>
            <person name="Albersmeier A."/>
            <person name="Kalinowski J."/>
            <person name="Ruckert C."/>
        </authorList>
    </citation>
    <scope>NUCLEOTIDE SEQUENCE</scope>
    <source>
        <strain evidence="2">JCM 3313</strain>
    </source>
</reference>
<accession>A0A918AJN9</accession>
<feature type="domain" description="NmrA-like" evidence="1">
    <location>
        <begin position="2"/>
        <end position="223"/>
    </location>
</feature>